<dbReference type="RefSeq" id="WP_097195420.1">
    <property type="nucleotide sequence ID" value="NZ_OBQI01000003.1"/>
</dbReference>
<dbReference type="PANTHER" id="PTHR46233:SF1">
    <property type="entry name" value="CONSERVED PROTEIN"/>
    <property type="match status" value="1"/>
</dbReference>
<keyword evidence="3" id="KW-1185">Reference proteome</keyword>
<organism evidence="2 3">
    <name type="scientific">Blastococcus aggregatus</name>
    <dbReference type="NCBI Taxonomy" id="38502"/>
    <lineage>
        <taxon>Bacteria</taxon>
        <taxon>Bacillati</taxon>
        <taxon>Actinomycetota</taxon>
        <taxon>Actinomycetes</taxon>
        <taxon>Geodermatophilales</taxon>
        <taxon>Geodermatophilaceae</taxon>
        <taxon>Blastococcus</taxon>
    </lineage>
</organism>
<proteinExistence type="predicted"/>
<sequence length="220" mass="23124">MSSYTGNVEVGGAPDVRELPGLTISKLAVSEMANNAYLLRCTATGEALLIDAAAEPEALLALVGDAPLRTVVTTHGHWDHHRALPQVVEATGAVTVAHPADAADLPVPVQRPIEHGDTVAVGEQSLEVVHLRGHTPGSIALVWRGAGDAGTHVFTGDSLFPGGVGNTQQDAARFTSLIDDVEQRLFGALPDETWVYPGHGGDTTLGAERPSLPEWRARGW</sequence>
<dbReference type="EMBL" id="OBQI01000003">
    <property type="protein sequence ID" value="SOC49918.1"/>
    <property type="molecule type" value="Genomic_DNA"/>
</dbReference>
<dbReference type="InterPro" id="IPR036866">
    <property type="entry name" value="RibonucZ/Hydroxyglut_hydro"/>
</dbReference>
<dbReference type="OrthoDB" id="9802991at2"/>
<dbReference type="Proteomes" id="UP000219435">
    <property type="component" value="Unassembled WGS sequence"/>
</dbReference>
<protein>
    <submittedName>
        <fullName evidence="2">Glyoxylase, beta-lactamase superfamily II</fullName>
    </submittedName>
</protein>
<evidence type="ECO:0000313" key="3">
    <source>
        <dbReference type="Proteomes" id="UP000219435"/>
    </source>
</evidence>
<dbReference type="SUPFAM" id="SSF56281">
    <property type="entry name" value="Metallo-hydrolase/oxidoreductase"/>
    <property type="match status" value="1"/>
</dbReference>
<gene>
    <name evidence="2" type="ORF">SAMN05660748_2652</name>
</gene>
<name>A0A285V8M3_9ACTN</name>
<dbReference type="PANTHER" id="PTHR46233">
    <property type="entry name" value="HYDROXYACYLGLUTATHIONE HYDROLASE GLOC"/>
    <property type="match status" value="1"/>
</dbReference>
<dbReference type="Pfam" id="PF00753">
    <property type="entry name" value="Lactamase_B"/>
    <property type="match status" value="1"/>
</dbReference>
<dbReference type="InterPro" id="IPR051453">
    <property type="entry name" value="MBL_Glyoxalase_II"/>
</dbReference>
<dbReference type="InterPro" id="IPR001279">
    <property type="entry name" value="Metallo-B-lactamas"/>
</dbReference>
<dbReference type="AlphaFoldDB" id="A0A285V8M3"/>
<dbReference type="CDD" id="cd06262">
    <property type="entry name" value="metallo-hydrolase-like_MBL-fold"/>
    <property type="match status" value="1"/>
</dbReference>
<dbReference type="SMART" id="SM00849">
    <property type="entry name" value="Lactamase_B"/>
    <property type="match status" value="1"/>
</dbReference>
<evidence type="ECO:0000259" key="1">
    <source>
        <dbReference type="SMART" id="SM00849"/>
    </source>
</evidence>
<dbReference type="Gene3D" id="3.60.15.10">
    <property type="entry name" value="Ribonuclease Z/Hydroxyacylglutathione hydrolase-like"/>
    <property type="match status" value="1"/>
</dbReference>
<accession>A0A285V8M3</accession>
<evidence type="ECO:0000313" key="2">
    <source>
        <dbReference type="EMBL" id="SOC49918.1"/>
    </source>
</evidence>
<feature type="domain" description="Metallo-beta-lactamase" evidence="1">
    <location>
        <begin position="33"/>
        <end position="199"/>
    </location>
</feature>
<reference evidence="3" key="1">
    <citation type="submission" date="2017-08" db="EMBL/GenBank/DDBJ databases">
        <authorList>
            <person name="Varghese N."/>
            <person name="Submissions S."/>
        </authorList>
    </citation>
    <scope>NUCLEOTIDE SEQUENCE [LARGE SCALE GENOMIC DNA]</scope>
    <source>
        <strain evidence="3">DSM 4725</strain>
    </source>
</reference>